<dbReference type="Proteomes" id="UP000641025">
    <property type="component" value="Unassembled WGS sequence"/>
</dbReference>
<accession>A0ABS0YSQ7</accession>
<keyword evidence="2" id="KW-1185">Reference proteome</keyword>
<gene>
    <name evidence="1" type="ORF">JFN90_12840</name>
</gene>
<sequence length="661" mass="71595">MIPMAAHRRTFSASAMSFRVLFSYILICLALPRPCSAARNVEVIQQPSLLMFGDVEQRVAVTYTASQHVTDNAKRTGQSLGERYLLMTTAALLDPNLMLFDINLGGSYQNELGGRRSSRLDAQYNILATGLSASSTPFGVSTSRNSNFIADGYSPSHTVTTTNTSVYGRFVHDVLPLQLNYMHGTSTSSGLPVDFSSASDSVMLAGTHHLQSSNTTFNINFTSDRSGERDSRSYRANIDNTSELIKGYQLKSSVSINDTKPLDALNRTVTWAETLNANLGKALTGSLAFDLSDSSTVDFFGANQSQTTRQLSGQLSHHLFQSLSTTLSAHMSDSSAYGGGASSYGGGVDFRYTKILPAKSVLGLNFNYAATMTDQKLLTSEIAVNDEQHQVTQPGQFILLQMQGVLTRVVSVRSLNPDTTWVENIDYRVHLAQGAIEILAGGNIPPGTNLLVSYAMAVNPNLTYESTGYSSGFLLSLLGSLYTISGNMSVHNERQVGGQVVVPLSKSTSYSLRGNADFGNLKCGGEYSYSDTVSQTYSKVQSFASYNTALTTTDSLGVNLEDNYYMYPEGGSTGRGYTENTLSAAVSYTGLFWQSVRTTASVTGADSRNPYGTTDTLMTRLGLSTVFRKLSCSVDVTNLFRLTEKTSTRDTNVIVRVVRSF</sequence>
<proteinExistence type="predicted"/>
<evidence type="ECO:0008006" key="3">
    <source>
        <dbReference type="Google" id="ProtNLM"/>
    </source>
</evidence>
<organism evidence="1 2">
    <name type="scientific">Geomonas propionica</name>
    <dbReference type="NCBI Taxonomy" id="2798582"/>
    <lineage>
        <taxon>Bacteria</taxon>
        <taxon>Pseudomonadati</taxon>
        <taxon>Thermodesulfobacteriota</taxon>
        <taxon>Desulfuromonadia</taxon>
        <taxon>Geobacterales</taxon>
        <taxon>Geobacteraceae</taxon>
        <taxon>Geomonas</taxon>
    </lineage>
</organism>
<dbReference type="EMBL" id="JAEMHK010000009">
    <property type="protein sequence ID" value="MBJ6801015.1"/>
    <property type="molecule type" value="Genomic_DNA"/>
</dbReference>
<reference evidence="1 2" key="1">
    <citation type="submission" date="2020-12" db="EMBL/GenBank/DDBJ databases">
        <title>Geomonas sp. Red259, isolated from paddy soil.</title>
        <authorList>
            <person name="Xu Z."/>
            <person name="Zhang Z."/>
            <person name="Masuda Y."/>
            <person name="Itoh H."/>
            <person name="Senoo K."/>
        </authorList>
    </citation>
    <scope>NUCLEOTIDE SEQUENCE [LARGE SCALE GENOMIC DNA]</scope>
    <source>
        <strain evidence="1 2">Red259</strain>
    </source>
</reference>
<comment type="caution">
    <text evidence="1">The sequence shown here is derived from an EMBL/GenBank/DDBJ whole genome shotgun (WGS) entry which is preliminary data.</text>
</comment>
<name>A0ABS0YSQ7_9BACT</name>
<dbReference type="RefSeq" id="WP_199395513.1">
    <property type="nucleotide sequence ID" value="NZ_JAEMHK010000009.1"/>
</dbReference>
<evidence type="ECO:0000313" key="2">
    <source>
        <dbReference type="Proteomes" id="UP000641025"/>
    </source>
</evidence>
<evidence type="ECO:0000313" key="1">
    <source>
        <dbReference type="EMBL" id="MBJ6801015.1"/>
    </source>
</evidence>
<protein>
    <recommendedName>
        <fullName evidence="3">TIGR03016 family PEP-CTERM system-associated outer membrane protein</fullName>
    </recommendedName>
</protein>